<evidence type="ECO:0000256" key="5">
    <source>
        <dbReference type="ARBA" id="ARBA00022989"/>
    </source>
</evidence>
<name>A0A1G2F4Q8_9BACT</name>
<feature type="transmembrane region" description="Helical" evidence="7">
    <location>
        <begin position="86"/>
        <end position="107"/>
    </location>
</feature>
<organism evidence="9 10">
    <name type="scientific">Candidatus Portnoybacteria bacterium RBG_13_40_8</name>
    <dbReference type="NCBI Taxonomy" id="1801990"/>
    <lineage>
        <taxon>Bacteria</taxon>
        <taxon>Candidatus Portnoyibacteriota</taxon>
    </lineage>
</organism>
<comment type="similarity">
    <text evidence="2">Belongs to the bacterial sugar transferase family.</text>
</comment>
<dbReference type="InterPro" id="IPR017475">
    <property type="entry name" value="EPS_sugar_tfrase"/>
</dbReference>
<dbReference type="STRING" id="1801990.A2V69_03890"/>
<dbReference type="Pfam" id="PF02397">
    <property type="entry name" value="Bac_transf"/>
    <property type="match status" value="1"/>
</dbReference>
<dbReference type="Pfam" id="PF13727">
    <property type="entry name" value="CoA_binding_3"/>
    <property type="match status" value="1"/>
</dbReference>
<evidence type="ECO:0000256" key="1">
    <source>
        <dbReference type="ARBA" id="ARBA00004141"/>
    </source>
</evidence>
<evidence type="ECO:0000256" key="7">
    <source>
        <dbReference type="SAM" id="Phobius"/>
    </source>
</evidence>
<dbReference type="PANTHER" id="PTHR30576:SF10">
    <property type="entry name" value="SLL5057 PROTEIN"/>
    <property type="match status" value="1"/>
</dbReference>
<evidence type="ECO:0000313" key="10">
    <source>
        <dbReference type="Proteomes" id="UP000177810"/>
    </source>
</evidence>
<feature type="domain" description="Bacterial sugar transferase" evidence="8">
    <location>
        <begin position="271"/>
        <end position="458"/>
    </location>
</feature>
<evidence type="ECO:0000256" key="6">
    <source>
        <dbReference type="ARBA" id="ARBA00023136"/>
    </source>
</evidence>
<feature type="transmembrane region" description="Helical" evidence="7">
    <location>
        <begin position="50"/>
        <end position="74"/>
    </location>
</feature>
<protein>
    <recommendedName>
        <fullName evidence="8">Bacterial sugar transferase domain-containing protein</fullName>
    </recommendedName>
</protein>
<evidence type="ECO:0000313" key="9">
    <source>
        <dbReference type="EMBL" id="OGZ33056.1"/>
    </source>
</evidence>
<dbReference type="EMBL" id="MHMT01000006">
    <property type="protein sequence ID" value="OGZ33056.1"/>
    <property type="molecule type" value="Genomic_DNA"/>
</dbReference>
<comment type="subcellular location">
    <subcellularLocation>
        <location evidence="1">Membrane</location>
        <topology evidence="1">Multi-pass membrane protein</topology>
    </subcellularLocation>
</comment>
<keyword evidence="6 7" id="KW-0472">Membrane</keyword>
<dbReference type="Proteomes" id="UP000177810">
    <property type="component" value="Unassembled WGS sequence"/>
</dbReference>
<dbReference type="InterPro" id="IPR003362">
    <property type="entry name" value="Bact_transf"/>
</dbReference>
<keyword evidence="3" id="KW-0808">Transferase</keyword>
<dbReference type="PANTHER" id="PTHR30576">
    <property type="entry name" value="COLANIC BIOSYNTHESIS UDP-GLUCOSE LIPID CARRIER TRANSFERASE"/>
    <property type="match status" value="1"/>
</dbReference>
<dbReference type="NCBIfam" id="TIGR03025">
    <property type="entry name" value="EPS_sugtrans"/>
    <property type="match status" value="1"/>
</dbReference>
<evidence type="ECO:0000256" key="2">
    <source>
        <dbReference type="ARBA" id="ARBA00006464"/>
    </source>
</evidence>
<comment type="caution">
    <text evidence="9">The sequence shown here is derived from an EMBL/GenBank/DDBJ whole genome shotgun (WGS) entry which is preliminary data.</text>
</comment>
<proteinExistence type="inferred from homology"/>
<dbReference type="GO" id="GO:0016780">
    <property type="term" value="F:phosphotransferase activity, for other substituted phosphate groups"/>
    <property type="evidence" value="ECO:0007669"/>
    <property type="project" value="TreeGrafter"/>
</dbReference>
<reference evidence="9 10" key="1">
    <citation type="journal article" date="2016" name="Nat. Commun.">
        <title>Thousands of microbial genomes shed light on interconnected biogeochemical processes in an aquifer system.</title>
        <authorList>
            <person name="Anantharaman K."/>
            <person name="Brown C.T."/>
            <person name="Hug L.A."/>
            <person name="Sharon I."/>
            <person name="Castelle C.J."/>
            <person name="Probst A.J."/>
            <person name="Thomas B.C."/>
            <person name="Singh A."/>
            <person name="Wilkins M.J."/>
            <person name="Karaoz U."/>
            <person name="Brodie E.L."/>
            <person name="Williams K.H."/>
            <person name="Hubbard S.S."/>
            <person name="Banfield J.F."/>
        </authorList>
    </citation>
    <scope>NUCLEOTIDE SEQUENCE [LARGE SCALE GENOMIC DNA]</scope>
</reference>
<evidence type="ECO:0000256" key="4">
    <source>
        <dbReference type="ARBA" id="ARBA00022692"/>
    </source>
</evidence>
<dbReference type="AlphaFoldDB" id="A0A1G2F4Q8"/>
<keyword evidence="5 7" id="KW-1133">Transmembrane helix</keyword>
<dbReference type="GO" id="GO:0016020">
    <property type="term" value="C:membrane"/>
    <property type="evidence" value="ECO:0007669"/>
    <property type="project" value="UniProtKB-SubCell"/>
</dbReference>
<sequence length="464" mass="53939">MKKSELIFSSLLVPVDFLMFVAAGITAYFLRVSSLVANWRPVLFTLNLPFQRYFILLLGVSFFGILVFAVSGLYSIGPQKRLFKEFFQIVVAVSATILAVILYIFFSRELFESRFIILVAWIFAIIFISLGRFLVKKIQRYLVGRYNVGIHYVIVIGKDKLSRKIIKEISHHPDLGYRIIKRFQKLNINKIKKFINRSKLLIDELILASPYYERSDVLEVLDFCEEQRIGFKFIPNLFQAHTTNIELNTFDGVPLIEIKRTPLDGWGKIIKRGVDVLGSLIGLISLSPIFLLIALFIKLDSEGPVFEPLERISQKKVFNLYKFRSMIKNARYMKKELMTHNERKDGPLFKIKSDPRITKIGRFLRNYRIDELPQLFNVLRGEISLVGPRPHQPDEIERYEKHHKKVLLIKPGITGMAQISGSSDLLFEEEVKIDTYYIENWSLKKDIYILLKTLIVLFKDRSAC</sequence>
<feature type="transmembrane region" description="Helical" evidence="7">
    <location>
        <begin position="113"/>
        <end position="135"/>
    </location>
</feature>
<dbReference type="Gene3D" id="3.40.50.720">
    <property type="entry name" value="NAD(P)-binding Rossmann-like Domain"/>
    <property type="match status" value="1"/>
</dbReference>
<keyword evidence="4 7" id="KW-0812">Transmembrane</keyword>
<accession>A0A1G2F4Q8</accession>
<feature type="transmembrane region" description="Helical" evidence="7">
    <location>
        <begin position="276"/>
        <end position="297"/>
    </location>
</feature>
<gene>
    <name evidence="9" type="ORF">A2V69_03890</name>
</gene>
<feature type="transmembrane region" description="Helical" evidence="7">
    <location>
        <begin position="7"/>
        <end position="30"/>
    </location>
</feature>
<evidence type="ECO:0000256" key="3">
    <source>
        <dbReference type="ARBA" id="ARBA00022679"/>
    </source>
</evidence>
<evidence type="ECO:0000259" key="8">
    <source>
        <dbReference type="Pfam" id="PF02397"/>
    </source>
</evidence>